<dbReference type="Proteomes" id="UP000798951">
    <property type="component" value="Unassembled WGS sequence"/>
</dbReference>
<evidence type="ECO:0000313" key="2">
    <source>
        <dbReference type="EMBL" id="KAF0835681.1"/>
    </source>
</evidence>
<keyword evidence="3" id="KW-1185">Reference proteome</keyword>
<protein>
    <recommendedName>
        <fullName evidence="4">Helix-turn-helix domain-containing protein</fullName>
    </recommendedName>
</protein>
<gene>
    <name evidence="2" type="ORF">FNL39_12112</name>
</gene>
<name>A0ABQ6YE57_9NOCA</name>
<proteinExistence type="predicted"/>
<comment type="caution">
    <text evidence="2">The sequence shown here is derived from an EMBL/GenBank/DDBJ whole genome shotgun (WGS) entry which is preliminary data.</text>
</comment>
<feature type="region of interest" description="Disordered" evidence="1">
    <location>
        <begin position="114"/>
        <end position="136"/>
    </location>
</feature>
<reference evidence="2 3" key="1">
    <citation type="submission" date="2019-07" db="EMBL/GenBank/DDBJ databases">
        <title>Genomic Encyclopedia of Type Strains, Phase IV (KMG-IV): sequencing the most valuable type-strain genomes for metagenomic binning, comparative biology and taxonomic classification.</title>
        <authorList>
            <person name="Goeker M."/>
        </authorList>
    </citation>
    <scope>NUCLEOTIDE SEQUENCE [LARGE SCALE GENOMIC DNA]</scope>
    <source>
        <strain evidence="2 3">DSM 44831</strain>
    </source>
</reference>
<accession>A0ABQ6YE57</accession>
<dbReference type="EMBL" id="VMSD01000021">
    <property type="protein sequence ID" value="KAF0835681.1"/>
    <property type="molecule type" value="Genomic_DNA"/>
</dbReference>
<evidence type="ECO:0000313" key="3">
    <source>
        <dbReference type="Proteomes" id="UP000798951"/>
    </source>
</evidence>
<sequence length="236" mass="25930">MNNCFQWSTAYFRNGDKSLSDSKATMGAMLTIADFNTREFYVKYETLAEMTGLSVATVKRHVKANCTAGWLKITRQGRTGRANEYILEIPQSVTHDTLEPESVISDTLRVSPVIPQSVTGDTPTTLSNPPRVTTPSIYTEGAIEDPEEVGKLPEVEETSGGTNSVGDTEGVPEVVEQWEPMPPPNLEVGSYVDEIRRKPEPAWNPPMLNDTTTVVVDSDPNDPFASLEPMTFSVSE</sequence>
<evidence type="ECO:0008006" key="4">
    <source>
        <dbReference type="Google" id="ProtNLM"/>
    </source>
</evidence>
<evidence type="ECO:0000256" key="1">
    <source>
        <dbReference type="SAM" id="MobiDB-lite"/>
    </source>
</evidence>
<organism evidence="2 3">
    <name type="scientific">Nocardia caishijiensis</name>
    <dbReference type="NCBI Taxonomy" id="184756"/>
    <lineage>
        <taxon>Bacteria</taxon>
        <taxon>Bacillati</taxon>
        <taxon>Actinomycetota</taxon>
        <taxon>Actinomycetes</taxon>
        <taxon>Mycobacteriales</taxon>
        <taxon>Nocardiaceae</taxon>
        <taxon>Nocardia</taxon>
    </lineage>
</organism>